<keyword evidence="1" id="KW-0611">Plant defense</keyword>
<keyword evidence="1" id="KW-0800">Toxin</keyword>
<name>A0A5A7PSQ8_STRAF</name>
<comment type="similarity">
    <text evidence="1">Belongs to the ribosome-inactivating protein family.</text>
</comment>
<dbReference type="Pfam" id="PF00161">
    <property type="entry name" value="RIP"/>
    <property type="match status" value="1"/>
</dbReference>
<reference evidence="3" key="1">
    <citation type="journal article" date="2019" name="Curr. Biol.">
        <title>Genome Sequence of Striga asiatica Provides Insight into the Evolution of Plant Parasitism.</title>
        <authorList>
            <person name="Yoshida S."/>
            <person name="Kim S."/>
            <person name="Wafula E.K."/>
            <person name="Tanskanen J."/>
            <person name="Kim Y.M."/>
            <person name="Honaas L."/>
            <person name="Yang Z."/>
            <person name="Spallek T."/>
            <person name="Conn C.E."/>
            <person name="Ichihashi Y."/>
            <person name="Cheong K."/>
            <person name="Cui S."/>
            <person name="Der J.P."/>
            <person name="Gundlach H."/>
            <person name="Jiao Y."/>
            <person name="Hori C."/>
            <person name="Ishida J.K."/>
            <person name="Kasahara H."/>
            <person name="Kiba T."/>
            <person name="Kim M.S."/>
            <person name="Koo N."/>
            <person name="Laohavisit A."/>
            <person name="Lee Y.H."/>
            <person name="Lumba S."/>
            <person name="McCourt P."/>
            <person name="Mortimer J.C."/>
            <person name="Mutuku J.M."/>
            <person name="Nomura T."/>
            <person name="Sasaki-Sekimoto Y."/>
            <person name="Seto Y."/>
            <person name="Wang Y."/>
            <person name="Wakatake T."/>
            <person name="Sakakibara H."/>
            <person name="Demura T."/>
            <person name="Yamaguchi S."/>
            <person name="Yoneyama K."/>
            <person name="Manabe R.I."/>
            <person name="Nelson D.C."/>
            <person name="Schulman A.H."/>
            <person name="Timko M.P."/>
            <person name="dePamphilis C.W."/>
            <person name="Choi D."/>
            <person name="Shirasu K."/>
        </authorList>
    </citation>
    <scope>NUCLEOTIDE SEQUENCE [LARGE SCALE GENOMIC DNA]</scope>
    <source>
        <strain evidence="3">cv. UVA1</strain>
    </source>
</reference>
<protein>
    <recommendedName>
        <fullName evidence="1">rRNA N-glycosylase</fullName>
        <ecNumber evidence="1">3.2.2.22</ecNumber>
    </recommendedName>
</protein>
<dbReference type="InterPro" id="IPR016138">
    <property type="entry name" value="Ribosome_inactivat_prot_sub1"/>
</dbReference>
<evidence type="ECO:0000313" key="2">
    <source>
        <dbReference type="EMBL" id="GER35671.1"/>
    </source>
</evidence>
<keyword evidence="2" id="KW-0326">Glycosidase</keyword>
<evidence type="ECO:0000313" key="3">
    <source>
        <dbReference type="Proteomes" id="UP000325081"/>
    </source>
</evidence>
<dbReference type="GO" id="GO:0006952">
    <property type="term" value="P:defense response"/>
    <property type="evidence" value="ECO:0007669"/>
    <property type="project" value="UniProtKB-KW"/>
</dbReference>
<dbReference type="GO" id="GO:0030598">
    <property type="term" value="F:rRNA N-glycosylase activity"/>
    <property type="evidence" value="ECO:0007669"/>
    <property type="project" value="UniProtKB-EC"/>
</dbReference>
<dbReference type="EC" id="3.2.2.22" evidence="1"/>
<evidence type="ECO:0000256" key="1">
    <source>
        <dbReference type="RuleBase" id="RU004915"/>
    </source>
</evidence>
<comment type="catalytic activity">
    <reaction evidence="1">
        <text>Endohydrolysis of the N-glycosidic bond at one specific adenosine on the 28S rRNA.</text>
        <dbReference type="EC" id="3.2.2.22"/>
    </reaction>
</comment>
<keyword evidence="3" id="KW-1185">Reference proteome</keyword>
<dbReference type="InterPro" id="IPR036041">
    <property type="entry name" value="Ribosome-inact_prot_sf"/>
</dbReference>
<gene>
    <name evidence="2" type="ORF">STAS_11977</name>
</gene>
<sequence>MEKAIRQPFNGEATGIWPSGIKKKDLRIRKIPLHVAVGHLLNKDSSEKDVAWSMMVIIVILAESTRFYNILNALVENFESYYYLDEDSVSMINEWSHVSAYLLDSHKSSKVVFDYPLACLSN</sequence>
<keyword evidence="1" id="KW-0652">Protein synthesis inhibitor</keyword>
<keyword evidence="1" id="KW-0378">Hydrolase</keyword>
<dbReference type="GO" id="GO:0017148">
    <property type="term" value="P:negative regulation of translation"/>
    <property type="evidence" value="ECO:0007669"/>
    <property type="project" value="UniProtKB-KW"/>
</dbReference>
<dbReference type="AlphaFoldDB" id="A0A5A7PSQ8"/>
<dbReference type="EMBL" id="BKCP01005006">
    <property type="protein sequence ID" value="GER35671.1"/>
    <property type="molecule type" value="Genomic_DNA"/>
</dbReference>
<accession>A0A5A7PSQ8</accession>
<proteinExistence type="inferred from homology"/>
<comment type="caution">
    <text evidence="2">The sequence shown here is derived from an EMBL/GenBank/DDBJ whole genome shotgun (WGS) entry which is preliminary data.</text>
</comment>
<dbReference type="Proteomes" id="UP000325081">
    <property type="component" value="Unassembled WGS sequence"/>
</dbReference>
<dbReference type="Gene3D" id="3.40.420.10">
    <property type="entry name" value="Ricin (A subunit), domain 1"/>
    <property type="match status" value="1"/>
</dbReference>
<organism evidence="2 3">
    <name type="scientific">Striga asiatica</name>
    <name type="common">Asiatic witchweed</name>
    <name type="synonym">Buchnera asiatica</name>
    <dbReference type="NCBI Taxonomy" id="4170"/>
    <lineage>
        <taxon>Eukaryota</taxon>
        <taxon>Viridiplantae</taxon>
        <taxon>Streptophyta</taxon>
        <taxon>Embryophyta</taxon>
        <taxon>Tracheophyta</taxon>
        <taxon>Spermatophyta</taxon>
        <taxon>Magnoliopsida</taxon>
        <taxon>eudicotyledons</taxon>
        <taxon>Gunneridae</taxon>
        <taxon>Pentapetalae</taxon>
        <taxon>asterids</taxon>
        <taxon>lamiids</taxon>
        <taxon>Lamiales</taxon>
        <taxon>Orobanchaceae</taxon>
        <taxon>Buchnereae</taxon>
        <taxon>Striga</taxon>
    </lineage>
</organism>
<dbReference type="GO" id="GO:0090729">
    <property type="term" value="F:toxin activity"/>
    <property type="evidence" value="ECO:0007669"/>
    <property type="project" value="UniProtKB-KW"/>
</dbReference>
<dbReference type="SUPFAM" id="SSF56371">
    <property type="entry name" value="Ribosome inactivating proteins (RIP)"/>
    <property type="match status" value="1"/>
</dbReference>
<dbReference type="InterPro" id="IPR001574">
    <property type="entry name" value="Ribosome_inactivat_prot"/>
</dbReference>